<dbReference type="Proteomes" id="UP000032247">
    <property type="component" value="Unassembled WGS sequence"/>
</dbReference>
<dbReference type="AlphaFoldDB" id="A0A0C3KVD1"/>
<evidence type="ECO:0000313" key="1">
    <source>
        <dbReference type="EMBL" id="KIU12067.1"/>
    </source>
</evidence>
<protein>
    <submittedName>
        <fullName evidence="1">Uncharacterized protein</fullName>
    </submittedName>
</protein>
<proteinExistence type="predicted"/>
<sequence length="47" mass="5676">MHQFANSFTVMKKNYREYNDNSLLFCDGCFVLGNEKPEGRQMQWNQR</sequence>
<dbReference type="EMBL" id="JXBC01000002">
    <property type="protein sequence ID" value="KIU12067.1"/>
    <property type="molecule type" value="Genomic_DNA"/>
</dbReference>
<reference evidence="1 2" key="1">
    <citation type="submission" date="2014-12" db="EMBL/GenBank/DDBJ databases">
        <title>Comparative genome analysis of Bacillus coagulans HM-08, Clostridium butyricum HM-68, Bacillus subtilis HM-66 and Bacillus licheniformis BL-09.</title>
        <authorList>
            <person name="Zhang H."/>
        </authorList>
    </citation>
    <scope>NUCLEOTIDE SEQUENCE [LARGE SCALE GENOMIC DNA]</scope>
    <source>
        <strain evidence="1 2">HM-66</strain>
    </source>
</reference>
<comment type="caution">
    <text evidence="1">The sequence shown here is derived from an EMBL/GenBank/DDBJ whole genome shotgun (WGS) entry which is preliminary data.</text>
</comment>
<gene>
    <name evidence="1" type="ORF">SC09_Contig19orf00421</name>
</gene>
<evidence type="ECO:0000313" key="2">
    <source>
        <dbReference type="Proteomes" id="UP000032247"/>
    </source>
</evidence>
<accession>A0A0C3KVD1</accession>
<organism evidence="1 2">
    <name type="scientific">Bacillus subtilis</name>
    <dbReference type="NCBI Taxonomy" id="1423"/>
    <lineage>
        <taxon>Bacteria</taxon>
        <taxon>Bacillati</taxon>
        <taxon>Bacillota</taxon>
        <taxon>Bacilli</taxon>
        <taxon>Bacillales</taxon>
        <taxon>Bacillaceae</taxon>
        <taxon>Bacillus</taxon>
    </lineage>
</organism>
<name>A0A0C3KVD1_BACIU</name>